<dbReference type="AlphaFoldDB" id="A0A8D5JSW7"/>
<name>A0A8D5JSW7_9BACT</name>
<proteinExistence type="predicted"/>
<dbReference type="Proteomes" id="UP000826725">
    <property type="component" value="Chromosome"/>
</dbReference>
<reference evidence="1" key="1">
    <citation type="submission" date="2020-09" db="EMBL/GenBank/DDBJ databases">
        <title>Desulfogranum mesoprofundum gen. nov., sp. nov., a novel mesophilic, sulfate-reducing chemolithoautotroph isolated from a deep-sea hydrothermal vent chimney in the Suiyo Seamount.</title>
        <authorList>
            <person name="Hashimoto Y."/>
            <person name="Nakagawa S."/>
        </authorList>
    </citation>
    <scope>NUCLEOTIDE SEQUENCE</scope>
    <source>
        <strain evidence="1">KT2</strain>
    </source>
</reference>
<evidence type="ECO:0000313" key="2">
    <source>
        <dbReference type="Proteomes" id="UP000826725"/>
    </source>
</evidence>
<dbReference type="RefSeq" id="WP_228854904.1">
    <property type="nucleotide sequence ID" value="NZ_AP024086.1"/>
</dbReference>
<keyword evidence="2" id="KW-1185">Reference proteome</keyword>
<sequence length="316" mass="35523">MNHTDKRTSLKEAINRYLKDNISIGLGGFIDTRIPVAATHEIIRHGARSITLIEQSGSICAELLAGAMILNSNHLSIKRIKLGRYENEANDENDDIPLLRYLSDRGMIRLDKTPPGNMTAGFRAAAMGVSFMPVGNRDNSEPERNNSEKTIKCPFTKKTVRLVPACHPDLSIVHVQASDKRGNSRIFGNLFNCPEIAGAAANTIITTEQIIPDSSFSNFPNLTEISSSVVDTVVDQPFGSTPGSCYGHYRSDRDHLHEFRKIRFDFCRSNNREILQNFYDKYIFGVETFDDFLEEKPYPVLQKLCQLNENQPLLLD</sequence>
<accession>A0A8D5JSW7</accession>
<dbReference type="GO" id="GO:0008410">
    <property type="term" value="F:CoA-transferase activity"/>
    <property type="evidence" value="ECO:0007669"/>
    <property type="project" value="InterPro"/>
</dbReference>
<organism evidence="1 2">
    <name type="scientific">Desulfomarina profundi</name>
    <dbReference type="NCBI Taxonomy" id="2772557"/>
    <lineage>
        <taxon>Bacteria</taxon>
        <taxon>Pseudomonadati</taxon>
        <taxon>Thermodesulfobacteriota</taxon>
        <taxon>Desulfobulbia</taxon>
        <taxon>Desulfobulbales</taxon>
        <taxon>Desulfobulbaceae</taxon>
        <taxon>Desulfomarina</taxon>
    </lineage>
</organism>
<dbReference type="EMBL" id="AP024086">
    <property type="protein sequence ID" value="BCL62556.1"/>
    <property type="molecule type" value="Genomic_DNA"/>
</dbReference>
<evidence type="ECO:0000313" key="1">
    <source>
        <dbReference type="EMBL" id="BCL62556.1"/>
    </source>
</evidence>
<dbReference type="SMART" id="SM00882">
    <property type="entry name" value="CoA_trans"/>
    <property type="match status" value="1"/>
</dbReference>
<dbReference type="Pfam" id="PF01144">
    <property type="entry name" value="CoA_trans"/>
    <property type="match status" value="1"/>
</dbReference>
<protein>
    <submittedName>
        <fullName evidence="1">Uncharacterized protein</fullName>
    </submittedName>
</protein>
<gene>
    <name evidence="1" type="ORF">DGMP_32490</name>
</gene>
<dbReference type="KEGG" id="dbk:DGMP_32490"/>
<dbReference type="InterPro" id="IPR004165">
    <property type="entry name" value="CoA_trans_fam_I"/>
</dbReference>